<evidence type="ECO:0000313" key="2">
    <source>
        <dbReference type="EMBL" id="TCU15812.1"/>
    </source>
</evidence>
<evidence type="ECO:0000313" key="3">
    <source>
        <dbReference type="Proteomes" id="UP000294576"/>
    </source>
</evidence>
<dbReference type="RefSeq" id="WP_132562726.1">
    <property type="nucleotide sequence ID" value="NZ_SMBH01000006.1"/>
</dbReference>
<accession>A0A4R3Q8W1</accession>
<gene>
    <name evidence="2" type="ORF">EV132_106154</name>
</gene>
<evidence type="ECO:0000259" key="1">
    <source>
        <dbReference type="Pfam" id="PF01230"/>
    </source>
</evidence>
<feature type="domain" description="HIT" evidence="1">
    <location>
        <begin position="7"/>
        <end position="91"/>
    </location>
</feature>
<dbReference type="AlphaFoldDB" id="A0A4R3Q8W1"/>
<protein>
    <submittedName>
        <fullName evidence="2">HIT domain-containing protein</fullName>
    </submittedName>
</protein>
<sequence length="159" mass="17933">MEIPAQFHVLETGRWLVNHRMNSALPGYLMVGSKTPASELSELTDSALTELGPLLAKAQDALQQVLQARRVYIGRYGHTPGYPIHFHIIPIYDWVETRFWEDARYRVLEGFTESPGKTTDGAELTLFVSREFCERAVPPPIKGPSVSKTIELLRTALRP</sequence>
<dbReference type="EMBL" id="SMBH01000006">
    <property type="protein sequence ID" value="TCU15812.1"/>
    <property type="molecule type" value="Genomic_DNA"/>
</dbReference>
<reference evidence="2 3" key="1">
    <citation type="submission" date="2019-03" db="EMBL/GenBank/DDBJ databases">
        <title>Genomic Encyclopedia of Type Strains, Phase IV (KMG-V): Genome sequencing to study the core and pangenomes of soil and plant-associated prokaryotes.</title>
        <authorList>
            <person name="Whitman W."/>
        </authorList>
    </citation>
    <scope>NUCLEOTIDE SEQUENCE [LARGE SCALE GENOMIC DNA]</scope>
    <source>
        <strain evidence="2 3">Hc14</strain>
    </source>
</reference>
<dbReference type="GO" id="GO:0003824">
    <property type="term" value="F:catalytic activity"/>
    <property type="evidence" value="ECO:0007669"/>
    <property type="project" value="InterPro"/>
</dbReference>
<comment type="caution">
    <text evidence="2">The sequence shown here is derived from an EMBL/GenBank/DDBJ whole genome shotgun (WGS) entry which is preliminary data.</text>
</comment>
<dbReference type="Pfam" id="PF01230">
    <property type="entry name" value="HIT"/>
    <property type="match status" value="1"/>
</dbReference>
<dbReference type="Proteomes" id="UP000294576">
    <property type="component" value="Unassembled WGS sequence"/>
</dbReference>
<dbReference type="InterPro" id="IPR011146">
    <property type="entry name" value="HIT-like"/>
</dbReference>
<name>A0A4R3Q8W1_RHISU</name>
<dbReference type="SUPFAM" id="SSF54197">
    <property type="entry name" value="HIT-like"/>
    <property type="match status" value="1"/>
</dbReference>
<dbReference type="InterPro" id="IPR036265">
    <property type="entry name" value="HIT-like_sf"/>
</dbReference>
<dbReference type="Gene3D" id="3.30.428.10">
    <property type="entry name" value="HIT-like"/>
    <property type="match status" value="1"/>
</dbReference>
<proteinExistence type="predicted"/>
<organism evidence="2 3">
    <name type="scientific">Rhizobium sullae</name>
    <name type="common">Rhizobium hedysari</name>
    <dbReference type="NCBI Taxonomy" id="50338"/>
    <lineage>
        <taxon>Bacteria</taxon>
        <taxon>Pseudomonadati</taxon>
        <taxon>Pseudomonadota</taxon>
        <taxon>Alphaproteobacteria</taxon>
        <taxon>Hyphomicrobiales</taxon>
        <taxon>Rhizobiaceae</taxon>
        <taxon>Rhizobium/Agrobacterium group</taxon>
        <taxon>Rhizobium</taxon>
    </lineage>
</organism>